<dbReference type="Proteomes" id="UP001221150">
    <property type="component" value="Unassembled WGS sequence"/>
</dbReference>
<keyword evidence="2" id="KW-1185">Reference proteome</keyword>
<evidence type="ECO:0000313" key="2">
    <source>
        <dbReference type="Proteomes" id="UP001221150"/>
    </source>
</evidence>
<organism evidence="1 2">
    <name type="scientific">Streptomyces tropicalis</name>
    <dbReference type="NCBI Taxonomy" id="3034234"/>
    <lineage>
        <taxon>Bacteria</taxon>
        <taxon>Bacillati</taxon>
        <taxon>Actinomycetota</taxon>
        <taxon>Actinomycetes</taxon>
        <taxon>Kitasatosporales</taxon>
        <taxon>Streptomycetaceae</taxon>
        <taxon>Streptomyces</taxon>
    </lineage>
</organism>
<comment type="caution">
    <text evidence="1">The sequence shown here is derived from an EMBL/GenBank/DDBJ whole genome shotgun (WGS) entry which is preliminary data.</text>
</comment>
<accession>A0ABT6AD02</accession>
<protein>
    <submittedName>
        <fullName evidence="1">Uncharacterized protein</fullName>
    </submittedName>
</protein>
<dbReference type="EMBL" id="JARJBB010000023">
    <property type="protein sequence ID" value="MDF3302524.1"/>
    <property type="molecule type" value="Genomic_DNA"/>
</dbReference>
<dbReference type="Pfam" id="PF19986">
    <property type="entry name" value="DUF6422"/>
    <property type="match status" value="1"/>
</dbReference>
<evidence type="ECO:0000313" key="1">
    <source>
        <dbReference type="EMBL" id="MDF3302524.1"/>
    </source>
</evidence>
<name>A0ABT6AD02_9ACTN</name>
<gene>
    <name evidence="1" type="ORF">P3H78_28695</name>
</gene>
<reference evidence="1 2" key="1">
    <citation type="submission" date="2023-03" db="EMBL/GenBank/DDBJ databases">
        <title>Draft genome sequence of Streptomyces sp. K1PA1 isolated from peat swamp forest in Thailand.</title>
        <authorList>
            <person name="Klaysubun C."/>
            <person name="Duangmal K."/>
        </authorList>
    </citation>
    <scope>NUCLEOTIDE SEQUENCE [LARGE SCALE GENOMIC DNA]</scope>
    <source>
        <strain evidence="1 2">K1PA1</strain>
    </source>
</reference>
<sequence>MQNRKQRTSEQSKALQEAALLIINARREAVARVLQSEAELLPEERDWFEGPCMGQLHPPPTPHPCGCSVYKGNGRERCLTRWTDFLGPDAGDGSPHVLCQHLPEEHAAI</sequence>
<dbReference type="RefSeq" id="WP_276112081.1">
    <property type="nucleotide sequence ID" value="NZ_JARJBB010000023.1"/>
</dbReference>
<dbReference type="InterPro" id="IPR046307">
    <property type="entry name" value="DUF6422"/>
</dbReference>
<proteinExistence type="predicted"/>